<evidence type="ECO:0000313" key="10">
    <source>
        <dbReference type="Proteomes" id="UP000033566"/>
    </source>
</evidence>
<dbReference type="Gene3D" id="3.30.1300.10">
    <property type="entry name" value="Pantoate-beta-alanine ligase, C-terminal domain"/>
    <property type="match status" value="1"/>
</dbReference>
<comment type="pathway">
    <text evidence="1">Cofactor biosynthesis; (R)-pantothenate biosynthesis; (R)-pantothenate from (R)-pantoate and beta-alanine: step 1/1.</text>
</comment>
<dbReference type="GO" id="GO:0005524">
    <property type="term" value="F:ATP binding"/>
    <property type="evidence" value="ECO:0007669"/>
    <property type="project" value="UniProtKB-KW"/>
</dbReference>
<dbReference type="KEGG" id="ccj:UL81_10025"/>
<dbReference type="EMBL" id="CP011311">
    <property type="protein sequence ID" value="AKE39939.1"/>
    <property type="molecule type" value="Genomic_DNA"/>
</dbReference>
<keyword evidence="7" id="KW-0067">ATP-binding</keyword>
<dbReference type="AlphaFoldDB" id="A0A0F6TC29"/>
<dbReference type="RefSeq" id="WP_035104411.1">
    <property type="nucleotide sequence ID" value="NZ_CP011311.1"/>
</dbReference>
<evidence type="ECO:0000256" key="6">
    <source>
        <dbReference type="ARBA" id="ARBA00022741"/>
    </source>
</evidence>
<accession>A0A0F6TC29</accession>
<dbReference type="PANTHER" id="PTHR21299:SF1">
    <property type="entry name" value="PANTOATE--BETA-ALANINE LIGASE"/>
    <property type="match status" value="1"/>
</dbReference>
<sequence length="266" mass="28214">MIQPPLIDDIQRIGMVGSAFAKKGKPVVLVPLGEGVHAGHINLVRAARRIRGGIVVVALSSTDEQDAQALIEENVDFIWQYTTDDLFPRGQRTQVVPDDFGMETDLAAPLTQLVAMLGAVRPSDIVVGEKDYELLIALQQAVVDLHLGVRVQGVPTVRTPEGVAMSLRNTHVPTDAREAASALSAALTAGAYAAEEGAEKVLETARAVLDAAGVEPEYLELRGRDLGEAPEEGDARLLVAATFGDVRLIDNAGLPLGIGFRNIDGS</sequence>
<dbReference type="Pfam" id="PF02569">
    <property type="entry name" value="Pantoate_ligase"/>
    <property type="match status" value="1"/>
</dbReference>
<keyword evidence="4 9" id="KW-0436">Ligase</keyword>
<evidence type="ECO:0000256" key="4">
    <source>
        <dbReference type="ARBA" id="ARBA00022598"/>
    </source>
</evidence>
<dbReference type="PATRIC" id="fig|161896.4.peg.1955"/>
<evidence type="ECO:0000256" key="8">
    <source>
        <dbReference type="ARBA" id="ARBA00048258"/>
    </source>
</evidence>
<dbReference type="Gene3D" id="3.40.50.620">
    <property type="entry name" value="HUPs"/>
    <property type="match status" value="1"/>
</dbReference>
<evidence type="ECO:0000256" key="1">
    <source>
        <dbReference type="ARBA" id="ARBA00004990"/>
    </source>
</evidence>
<dbReference type="InterPro" id="IPR042176">
    <property type="entry name" value="Pantoate_ligase_C"/>
</dbReference>
<comment type="catalytic activity">
    <reaction evidence="8">
        <text>(R)-pantoate + beta-alanine + ATP = (R)-pantothenate + AMP + diphosphate + H(+)</text>
        <dbReference type="Rhea" id="RHEA:10912"/>
        <dbReference type="ChEBI" id="CHEBI:15378"/>
        <dbReference type="ChEBI" id="CHEBI:15980"/>
        <dbReference type="ChEBI" id="CHEBI:29032"/>
        <dbReference type="ChEBI" id="CHEBI:30616"/>
        <dbReference type="ChEBI" id="CHEBI:33019"/>
        <dbReference type="ChEBI" id="CHEBI:57966"/>
        <dbReference type="ChEBI" id="CHEBI:456215"/>
        <dbReference type="EC" id="6.3.2.1"/>
    </reaction>
</comment>
<dbReference type="GO" id="GO:0004592">
    <property type="term" value="F:pantoate-beta-alanine ligase activity"/>
    <property type="evidence" value="ECO:0007669"/>
    <property type="project" value="UniProtKB-EC"/>
</dbReference>
<organism evidence="9 10">
    <name type="scientific">Corynebacterium camporealensis</name>
    <dbReference type="NCBI Taxonomy" id="161896"/>
    <lineage>
        <taxon>Bacteria</taxon>
        <taxon>Bacillati</taxon>
        <taxon>Actinomycetota</taxon>
        <taxon>Actinomycetes</taxon>
        <taxon>Mycobacteriales</taxon>
        <taxon>Corynebacteriaceae</taxon>
        <taxon>Corynebacterium</taxon>
    </lineage>
</organism>
<dbReference type="InterPro" id="IPR003721">
    <property type="entry name" value="Pantoate_ligase"/>
</dbReference>
<protein>
    <recommendedName>
        <fullName evidence="3">pantoate--beta-alanine ligase (AMP-forming)</fullName>
        <ecNumber evidence="3">6.3.2.1</ecNumber>
    </recommendedName>
</protein>
<evidence type="ECO:0000256" key="7">
    <source>
        <dbReference type="ARBA" id="ARBA00022840"/>
    </source>
</evidence>
<dbReference type="HOGENOM" id="CLU_047148_0_1_11"/>
<dbReference type="GO" id="GO:0005829">
    <property type="term" value="C:cytosol"/>
    <property type="evidence" value="ECO:0007669"/>
    <property type="project" value="TreeGrafter"/>
</dbReference>
<evidence type="ECO:0000256" key="2">
    <source>
        <dbReference type="ARBA" id="ARBA00009256"/>
    </source>
</evidence>
<dbReference type="PANTHER" id="PTHR21299">
    <property type="entry name" value="CYTIDYLATE KINASE/PANTOATE-BETA-ALANINE LIGASE"/>
    <property type="match status" value="1"/>
</dbReference>
<proteinExistence type="inferred from homology"/>
<dbReference type="STRING" id="161896.UL81_10025"/>
<dbReference type="Proteomes" id="UP000033566">
    <property type="component" value="Chromosome"/>
</dbReference>
<evidence type="ECO:0000256" key="5">
    <source>
        <dbReference type="ARBA" id="ARBA00022655"/>
    </source>
</evidence>
<dbReference type="OrthoDB" id="9773087at2"/>
<dbReference type="SUPFAM" id="SSF52374">
    <property type="entry name" value="Nucleotidylyl transferase"/>
    <property type="match status" value="1"/>
</dbReference>
<dbReference type="GO" id="GO:0015940">
    <property type="term" value="P:pantothenate biosynthetic process"/>
    <property type="evidence" value="ECO:0007669"/>
    <property type="project" value="UniProtKB-UniPathway"/>
</dbReference>
<name>A0A0F6TC29_9CORY</name>
<keyword evidence="10" id="KW-1185">Reference proteome</keyword>
<evidence type="ECO:0000256" key="3">
    <source>
        <dbReference type="ARBA" id="ARBA00012219"/>
    </source>
</evidence>
<dbReference type="EC" id="6.3.2.1" evidence="3"/>
<keyword evidence="5" id="KW-0566">Pantothenate biosynthesis</keyword>
<comment type="similarity">
    <text evidence="2">Belongs to the pantothenate synthetase family.</text>
</comment>
<evidence type="ECO:0000313" key="9">
    <source>
        <dbReference type="EMBL" id="AKE39939.1"/>
    </source>
</evidence>
<dbReference type="InterPro" id="IPR014729">
    <property type="entry name" value="Rossmann-like_a/b/a_fold"/>
</dbReference>
<gene>
    <name evidence="9" type="ORF">UL81_10025</name>
</gene>
<dbReference type="UniPathway" id="UPA00028">
    <property type="reaction ID" value="UER00005"/>
</dbReference>
<keyword evidence="6" id="KW-0547">Nucleotide-binding</keyword>
<reference evidence="9 10" key="1">
    <citation type="journal article" date="2015" name="Genome Announc.">
        <title>Complete Genome Sequence of Corynebacterium camporealensis DSM 44610, Isolated from the Milk of a Manchega Sheep with Subclinical Mastitis.</title>
        <authorList>
            <person name="Ruckert C."/>
            <person name="Albersmeier A."/>
            <person name="Winkler A."/>
            <person name="Tauch A."/>
        </authorList>
    </citation>
    <scope>NUCLEOTIDE SEQUENCE [LARGE SCALE GENOMIC DNA]</scope>
    <source>
        <strain evidence="9 10">DSM 44610</strain>
    </source>
</reference>